<dbReference type="EMBL" id="JAAATY010000027">
    <property type="protein sequence ID" value="NRN69388.1"/>
    <property type="molecule type" value="Genomic_DNA"/>
</dbReference>
<dbReference type="InterPro" id="IPR011990">
    <property type="entry name" value="TPR-like_helical_dom_sf"/>
</dbReference>
<evidence type="ECO:0000313" key="2">
    <source>
        <dbReference type="Proteomes" id="UP000763557"/>
    </source>
</evidence>
<gene>
    <name evidence="1" type="ORF">GC106_66450</name>
</gene>
<comment type="caution">
    <text evidence="1">The sequence shown here is derived from an EMBL/GenBank/DDBJ whole genome shotgun (WGS) entry which is preliminary data.</text>
</comment>
<name>A0ABX2FF25_9PSEU</name>
<sequence>MGTLSDVVFLLYDVEAESLADAVVTPDETFAQLDAALENGDTGAATVVLNAEIARLQAIRRLLESGAAGAVRKEPGRALDLSLYLSDLHGRRARLRLAAGDVDGARQDLVAARVLPRPHPYAAPLLVEAYEHAGRLGYAMSLLSRIHRDDPPSLAKGLHRLILVARSTSADPSTVELGVDLLAQADKNGLYAGIVDVHRGWRGPPPKPEDLEALHEEVISAVGAQDTTTAKAKLQQLLAWAPEFAPGWWLLGRMPIDAGLVPEAGSADGLVSVGLDDPGLLHATVEAFELAVHFDHSQHYFWADLAGARLALGDNRGALSAAEYAVRLRPEAETFWFKALALMRLGERAEGLSLLSRIVRMDPTTDIAVRARTILAAGGDRDD</sequence>
<dbReference type="SUPFAM" id="SSF48452">
    <property type="entry name" value="TPR-like"/>
    <property type="match status" value="2"/>
</dbReference>
<accession>A0ABX2FF25</accession>
<dbReference type="RefSeq" id="WP_173139532.1">
    <property type="nucleotide sequence ID" value="NZ_CBCSGW010000023.1"/>
</dbReference>
<dbReference type="Gene3D" id="1.25.40.10">
    <property type="entry name" value="Tetratricopeptide repeat domain"/>
    <property type="match status" value="1"/>
</dbReference>
<dbReference type="Pfam" id="PF13432">
    <property type="entry name" value="TPR_16"/>
    <property type="match status" value="1"/>
</dbReference>
<organism evidence="1 2">
    <name type="scientific">Kibdelosporangium persicum</name>
    <dbReference type="NCBI Taxonomy" id="2698649"/>
    <lineage>
        <taxon>Bacteria</taxon>
        <taxon>Bacillati</taxon>
        <taxon>Actinomycetota</taxon>
        <taxon>Actinomycetes</taxon>
        <taxon>Pseudonocardiales</taxon>
        <taxon>Pseudonocardiaceae</taxon>
        <taxon>Kibdelosporangium</taxon>
    </lineage>
</organism>
<dbReference type="Proteomes" id="UP000763557">
    <property type="component" value="Unassembled WGS sequence"/>
</dbReference>
<protein>
    <recommendedName>
        <fullName evidence="3">Tetratricopeptide repeat protein</fullName>
    </recommendedName>
</protein>
<proteinExistence type="predicted"/>
<evidence type="ECO:0008006" key="3">
    <source>
        <dbReference type="Google" id="ProtNLM"/>
    </source>
</evidence>
<keyword evidence="2" id="KW-1185">Reference proteome</keyword>
<reference evidence="1 2" key="1">
    <citation type="submission" date="2020-01" db="EMBL/GenBank/DDBJ databases">
        <title>Kibdelosporangium persica a novel Actinomycetes from a hot desert in Iran.</title>
        <authorList>
            <person name="Safaei N."/>
            <person name="Zaburannyi N."/>
            <person name="Mueller R."/>
            <person name="Wink J."/>
        </authorList>
    </citation>
    <scope>NUCLEOTIDE SEQUENCE [LARGE SCALE GENOMIC DNA]</scope>
    <source>
        <strain evidence="1 2">4NS15</strain>
    </source>
</reference>
<evidence type="ECO:0000313" key="1">
    <source>
        <dbReference type="EMBL" id="NRN69388.1"/>
    </source>
</evidence>